<feature type="compositionally biased region" description="Basic and acidic residues" evidence="1">
    <location>
        <begin position="7"/>
        <end position="22"/>
    </location>
</feature>
<evidence type="ECO:0000313" key="2">
    <source>
        <dbReference type="EMBL" id="CAF3877570.1"/>
    </source>
</evidence>
<protein>
    <submittedName>
        <fullName evidence="2">Uncharacterized protein</fullName>
    </submittedName>
</protein>
<dbReference type="Proteomes" id="UP000682733">
    <property type="component" value="Unassembled WGS sequence"/>
</dbReference>
<proteinExistence type="predicted"/>
<dbReference type="EMBL" id="CAJOBA010013021">
    <property type="protein sequence ID" value="CAF3877570.1"/>
    <property type="molecule type" value="Genomic_DNA"/>
</dbReference>
<evidence type="ECO:0000313" key="3">
    <source>
        <dbReference type="Proteomes" id="UP000682733"/>
    </source>
</evidence>
<name>A0A8S2L9A1_9BILA</name>
<comment type="caution">
    <text evidence="2">The sequence shown here is derived from an EMBL/GenBank/DDBJ whole genome shotgun (WGS) entry which is preliminary data.</text>
</comment>
<reference evidence="2" key="1">
    <citation type="submission" date="2021-02" db="EMBL/GenBank/DDBJ databases">
        <authorList>
            <person name="Nowell W R."/>
        </authorList>
    </citation>
    <scope>NUCLEOTIDE SEQUENCE</scope>
</reference>
<feature type="non-terminal residue" evidence="2">
    <location>
        <position position="40"/>
    </location>
</feature>
<gene>
    <name evidence="2" type="ORF">TMI583_LOCUS19878</name>
</gene>
<feature type="compositionally biased region" description="Polar residues" evidence="1">
    <location>
        <begin position="23"/>
        <end position="40"/>
    </location>
</feature>
<feature type="non-terminal residue" evidence="2">
    <location>
        <position position="1"/>
    </location>
</feature>
<organism evidence="2 3">
    <name type="scientific">Didymodactylos carnosus</name>
    <dbReference type="NCBI Taxonomy" id="1234261"/>
    <lineage>
        <taxon>Eukaryota</taxon>
        <taxon>Metazoa</taxon>
        <taxon>Spiralia</taxon>
        <taxon>Gnathifera</taxon>
        <taxon>Rotifera</taxon>
        <taxon>Eurotatoria</taxon>
        <taxon>Bdelloidea</taxon>
        <taxon>Philodinida</taxon>
        <taxon>Philodinidae</taxon>
        <taxon>Didymodactylos</taxon>
    </lineage>
</organism>
<evidence type="ECO:0000256" key="1">
    <source>
        <dbReference type="SAM" id="MobiDB-lite"/>
    </source>
</evidence>
<feature type="region of interest" description="Disordered" evidence="1">
    <location>
        <begin position="1"/>
        <end position="40"/>
    </location>
</feature>
<dbReference type="AlphaFoldDB" id="A0A8S2L9A1"/>
<sequence length="40" mass="4609">RGSRRNRILDFFRRGRPNERSGSKPSLDQSHVTLVNKASI</sequence>
<accession>A0A8S2L9A1</accession>